<dbReference type="Pfam" id="PF04261">
    <property type="entry name" value="Dyp_perox_N"/>
    <property type="match status" value="1"/>
</dbReference>
<dbReference type="NCBIfam" id="TIGR01412">
    <property type="entry name" value="tat_substr_1"/>
    <property type="match status" value="1"/>
</dbReference>
<dbReference type="GO" id="GO:0046872">
    <property type="term" value="F:metal ion binding"/>
    <property type="evidence" value="ECO:0007669"/>
    <property type="project" value="UniProtKB-KW"/>
</dbReference>
<dbReference type="EMBL" id="CP056041">
    <property type="protein sequence ID" value="QKZ21976.1"/>
    <property type="molecule type" value="Genomic_DNA"/>
</dbReference>
<evidence type="ECO:0000256" key="5">
    <source>
        <dbReference type="ARBA" id="ARBA00022729"/>
    </source>
</evidence>
<accession>A0A7H8TEQ5</accession>
<keyword evidence="7 13" id="KW-0408">Iron</keyword>
<keyword evidence="3 13" id="KW-0349">Heme</keyword>
<dbReference type="GO" id="GO:0004601">
    <property type="term" value="F:peroxidase activity"/>
    <property type="evidence" value="ECO:0007669"/>
    <property type="project" value="UniProtKB-KW"/>
</dbReference>
<dbReference type="GO" id="GO:0033212">
    <property type="term" value="P:iron import into cell"/>
    <property type="evidence" value="ECO:0007669"/>
    <property type="project" value="InterPro"/>
</dbReference>
<dbReference type="InterPro" id="IPR006313">
    <property type="entry name" value="EfeB/EfeN"/>
</dbReference>
<evidence type="ECO:0000259" key="15">
    <source>
        <dbReference type="Pfam" id="PF20628"/>
    </source>
</evidence>
<dbReference type="PANTHER" id="PTHR30521">
    <property type="entry name" value="DEFERROCHELATASE/PEROXIDASE"/>
    <property type="match status" value="1"/>
</dbReference>
<dbReference type="PROSITE" id="PS51318">
    <property type="entry name" value="TAT"/>
    <property type="match status" value="1"/>
</dbReference>
<dbReference type="InterPro" id="IPR048327">
    <property type="entry name" value="Dyp_perox_N"/>
</dbReference>
<reference evidence="16 17" key="1">
    <citation type="submission" date="2020-06" db="EMBL/GenBank/DDBJ databases">
        <title>Genome mining for natural products.</title>
        <authorList>
            <person name="Zhang B."/>
            <person name="Shi J."/>
            <person name="Ge H."/>
        </authorList>
    </citation>
    <scope>NUCLEOTIDE SEQUENCE [LARGE SCALE GENOMIC DNA]</scope>
    <source>
        <strain evidence="16 17">NA02069</strain>
    </source>
</reference>
<keyword evidence="4 13" id="KW-0479">Metal-binding</keyword>
<evidence type="ECO:0000256" key="3">
    <source>
        <dbReference type="ARBA" id="ARBA00022617"/>
    </source>
</evidence>
<comment type="subcellular location">
    <subcellularLocation>
        <location evidence="1">Cell envelope</location>
    </subcellularLocation>
</comment>
<dbReference type="InterPro" id="IPR006314">
    <property type="entry name" value="Dyp_peroxidase"/>
</dbReference>
<feature type="domain" description="Dyp-type peroxidase C-terminal" evidence="15">
    <location>
        <begin position="227"/>
        <end position="401"/>
    </location>
</feature>
<gene>
    <name evidence="16" type="primary">efeB</name>
    <name evidence="16" type="ORF">HUT05_34320</name>
</gene>
<comment type="similarity">
    <text evidence="9 13">Belongs to the DyP-type peroxidase family.</text>
</comment>
<dbReference type="GO" id="GO:0005829">
    <property type="term" value="C:cytosol"/>
    <property type="evidence" value="ECO:0007669"/>
    <property type="project" value="TreeGrafter"/>
</dbReference>
<protein>
    <recommendedName>
        <fullName evidence="10 13">Deferrochelatase</fullName>
        <ecNumber evidence="13">1.11.1.-</ecNumber>
    </recommendedName>
    <alternativeName>
        <fullName evidence="11 13">Peroxidase EfeB</fullName>
    </alternativeName>
</protein>
<feature type="domain" description="Dyp-type peroxidase N-terminal" evidence="14">
    <location>
        <begin position="62"/>
        <end position="215"/>
    </location>
</feature>
<dbReference type="PANTHER" id="PTHR30521:SF4">
    <property type="entry name" value="DEFERROCHELATASE"/>
    <property type="match status" value="1"/>
</dbReference>
<evidence type="ECO:0000313" key="17">
    <source>
        <dbReference type="Proteomes" id="UP000509418"/>
    </source>
</evidence>
<proteinExistence type="inferred from homology"/>
<evidence type="ECO:0000256" key="4">
    <source>
        <dbReference type="ARBA" id="ARBA00022723"/>
    </source>
</evidence>
<dbReference type="Proteomes" id="UP000509418">
    <property type="component" value="Chromosome"/>
</dbReference>
<evidence type="ECO:0000256" key="11">
    <source>
        <dbReference type="ARBA" id="ARBA00033775"/>
    </source>
</evidence>
<evidence type="ECO:0000313" key="16">
    <source>
        <dbReference type="EMBL" id="QKZ21976.1"/>
    </source>
</evidence>
<evidence type="ECO:0000256" key="7">
    <source>
        <dbReference type="ARBA" id="ARBA00023004"/>
    </source>
</evidence>
<evidence type="ECO:0000259" key="14">
    <source>
        <dbReference type="Pfam" id="PF04261"/>
    </source>
</evidence>
<evidence type="ECO:0000256" key="1">
    <source>
        <dbReference type="ARBA" id="ARBA00004196"/>
    </source>
</evidence>
<keyword evidence="6 13" id="KW-0560">Oxidoreductase</keyword>
<keyword evidence="8" id="KW-0456">Lyase</keyword>
<dbReference type="NCBIfam" id="TIGR01413">
    <property type="entry name" value="Dyp_perox_fam"/>
    <property type="match status" value="1"/>
</dbReference>
<dbReference type="InterPro" id="IPR048328">
    <property type="entry name" value="Dyp_perox_C"/>
</dbReference>
<comment type="catalytic activity">
    <reaction evidence="12">
        <text>heme b + 2 H(+) = protoporphyrin IX + Fe(2+)</text>
        <dbReference type="Rhea" id="RHEA:22584"/>
        <dbReference type="ChEBI" id="CHEBI:15378"/>
        <dbReference type="ChEBI" id="CHEBI:29033"/>
        <dbReference type="ChEBI" id="CHEBI:57306"/>
        <dbReference type="ChEBI" id="CHEBI:60344"/>
        <dbReference type="EC" id="4.98.1.1"/>
    </reaction>
    <physiologicalReaction direction="left-to-right" evidence="12">
        <dbReference type="Rhea" id="RHEA:22585"/>
    </physiologicalReaction>
</comment>
<evidence type="ECO:0000256" key="13">
    <source>
        <dbReference type="RuleBase" id="RU365017"/>
    </source>
</evidence>
<comment type="cofactor">
    <cofactor evidence="13">
        <name>heme b</name>
        <dbReference type="ChEBI" id="CHEBI:60344"/>
    </cofactor>
    <text evidence="13">Binds 1 heme b (iron(II)-protoporphyrin IX) group non-covalently per subunit.</text>
</comment>
<dbReference type="GO" id="GO:0030313">
    <property type="term" value="C:cell envelope"/>
    <property type="evidence" value="ECO:0007669"/>
    <property type="project" value="UniProtKB-SubCell"/>
</dbReference>
<evidence type="ECO:0000256" key="8">
    <source>
        <dbReference type="ARBA" id="ARBA00023239"/>
    </source>
</evidence>
<keyword evidence="2 13" id="KW-0575">Peroxidase</keyword>
<dbReference type="InterPro" id="IPR006311">
    <property type="entry name" value="TAT_signal"/>
</dbReference>
<dbReference type="RefSeq" id="WP_176577374.1">
    <property type="nucleotide sequence ID" value="NZ_CBDRGH010000002.1"/>
</dbReference>
<dbReference type="GO" id="GO:0020037">
    <property type="term" value="F:heme binding"/>
    <property type="evidence" value="ECO:0007669"/>
    <property type="project" value="InterPro"/>
</dbReference>
<dbReference type="EC" id="1.11.1.-" evidence="13"/>
<evidence type="ECO:0000256" key="9">
    <source>
        <dbReference type="ARBA" id="ARBA00025737"/>
    </source>
</evidence>
<dbReference type="SUPFAM" id="SSF54909">
    <property type="entry name" value="Dimeric alpha+beta barrel"/>
    <property type="match status" value="1"/>
</dbReference>
<evidence type="ECO:0000256" key="6">
    <source>
        <dbReference type="ARBA" id="ARBA00023002"/>
    </source>
</evidence>
<sequence>MTEQTEGTVTPSRRSLIGWGGAGLALGAVAAGGAVAMTRTGDDVDPAAAETGAAIPFHGERQAGIATPVQDRLHFAAFDVKTEDRAEFVQMLKDWTAAARRMAAGQAVGEGAYGGLAEAPPDDTGEALGLKPSRLTLTIGFGPSLFEKFDLAGQRPEALVELPHFSGDNLDKNRSGGDLCVQACADDPQVAVHAIRNLARIGFGKVVIKWSQLGFGKTSSTTPEEQTPRNLMGFKDGTRNIAGTETDRLKKFVWVGEKDGPEWMAGGSYLVARRIRMHIETWDRTSLQEQEDIIGRDKGEGAPVGKAKERDKPFLKAMLPDAHVRLAHPESNEGATILRRGYSFTDGTDGLGRLDAGLFFLAYQRDPRSGFIRIQRNLAIDSLNEYIQHVGSALFAVPPGVRGKDDWWGSTLFGKEA</sequence>
<dbReference type="Pfam" id="PF20628">
    <property type="entry name" value="Dyp_perox_C"/>
    <property type="match status" value="1"/>
</dbReference>
<dbReference type="AlphaFoldDB" id="A0A7H8TEQ5"/>
<evidence type="ECO:0000256" key="10">
    <source>
        <dbReference type="ARBA" id="ARBA00033771"/>
    </source>
</evidence>
<dbReference type="PROSITE" id="PS51404">
    <property type="entry name" value="DYP_PEROXIDASE"/>
    <property type="match status" value="1"/>
</dbReference>
<dbReference type="InterPro" id="IPR011008">
    <property type="entry name" value="Dimeric_a/b-barrel"/>
</dbReference>
<comment type="function">
    <text evidence="13">Involved in the recovery of exogenous heme iron. Extracts iron from heme while preserving the protoporphyrin ring intact.</text>
</comment>
<keyword evidence="5" id="KW-0732">Signal</keyword>
<dbReference type="GO" id="GO:0004325">
    <property type="term" value="F:ferrochelatase activity"/>
    <property type="evidence" value="ECO:0007669"/>
    <property type="project" value="UniProtKB-EC"/>
</dbReference>
<organism evidence="16 17">
    <name type="scientific">Streptomyces chartreusis</name>
    <dbReference type="NCBI Taxonomy" id="1969"/>
    <lineage>
        <taxon>Bacteria</taxon>
        <taxon>Bacillati</taxon>
        <taxon>Actinomycetota</taxon>
        <taxon>Actinomycetes</taxon>
        <taxon>Kitasatosporales</taxon>
        <taxon>Streptomycetaceae</taxon>
        <taxon>Streptomyces</taxon>
    </lineage>
</organism>
<evidence type="ECO:0000256" key="12">
    <source>
        <dbReference type="ARBA" id="ARBA00048856"/>
    </source>
</evidence>
<name>A0A7H8TEQ5_STRCX</name>
<keyword evidence="17" id="KW-1185">Reference proteome</keyword>
<evidence type="ECO:0000256" key="2">
    <source>
        <dbReference type="ARBA" id="ARBA00022559"/>
    </source>
</evidence>